<reference evidence="1 2" key="1">
    <citation type="submission" date="2019-08" db="EMBL/GenBank/DDBJ databases">
        <authorList>
            <person name="Peeters C."/>
        </authorList>
    </citation>
    <scope>NUCLEOTIDE SEQUENCE [LARGE SCALE GENOMIC DNA]</scope>
    <source>
        <strain evidence="1 2">LMG 31118</strain>
    </source>
</reference>
<proteinExistence type="predicted"/>
<keyword evidence="2" id="KW-1185">Reference proteome</keyword>
<dbReference type="AlphaFoldDB" id="A0A5E4ZYX7"/>
<evidence type="ECO:0000313" key="2">
    <source>
        <dbReference type="Proteomes" id="UP000414136"/>
    </source>
</evidence>
<sequence>MAMTGKKVGTGKMGKMGGWGSPSDFFWKDRIQIDLKEYRSSSVSAKSGQAVLKTYPGTPDFPPSFKFSFFRLAVGIAKTVLTRDPEDDDLIKQVRSSLYQLDSTIASDTSDLRLVSRFRKKYRDFSKDSRMGELAQAVSFIFAQEVLGHPIVMDFHGFLDCQGIAEMSARDAAPDFALLLKDGVRIPWLLESKGSSPNSKSFAVKSKLKEALDQCDSGDNHLFANTQPVPYCSARSFGTKLMASEETDAWPSFLAFCDPENGGEQGMPSAIRAANRYYAAWFVVAGHRGLASRVNRGRLTLLEFMNHHEEMIVGDTVYLAYRSSSKGFDLFTPLRANKKGVLPRRTPRLWLIRKDIVLALIEQDEDKLVALFEEMASQPNQALDQGFMHFRDGTLCEISDAHDEARG</sequence>
<evidence type="ECO:0000313" key="1">
    <source>
        <dbReference type="EMBL" id="VVE66599.1"/>
    </source>
</evidence>
<name>A0A5E4ZYX7_9BURK</name>
<dbReference type="Proteomes" id="UP000414136">
    <property type="component" value="Unassembled WGS sequence"/>
</dbReference>
<accession>A0A5E4ZYX7</accession>
<protein>
    <submittedName>
        <fullName evidence="1">Uncharacterized protein</fullName>
    </submittedName>
</protein>
<gene>
    <name evidence="1" type="ORF">PCA31118_02285</name>
</gene>
<dbReference type="EMBL" id="CABPSQ010000003">
    <property type="protein sequence ID" value="VVE66599.1"/>
    <property type="molecule type" value="Genomic_DNA"/>
</dbReference>
<organism evidence="1 2">
    <name type="scientific">Pandoraea captiosa</name>
    <dbReference type="NCBI Taxonomy" id="2508302"/>
    <lineage>
        <taxon>Bacteria</taxon>
        <taxon>Pseudomonadati</taxon>
        <taxon>Pseudomonadota</taxon>
        <taxon>Betaproteobacteria</taxon>
        <taxon>Burkholderiales</taxon>
        <taxon>Burkholderiaceae</taxon>
        <taxon>Pandoraea</taxon>
    </lineage>
</organism>